<dbReference type="FunCoup" id="A0A0L0HKX9">
    <property type="interactions" value="92"/>
</dbReference>
<dbReference type="GO" id="GO:0043291">
    <property type="term" value="C:RAVE complex"/>
    <property type="evidence" value="ECO:0007669"/>
    <property type="project" value="TreeGrafter"/>
</dbReference>
<evidence type="ECO:0000313" key="4">
    <source>
        <dbReference type="EMBL" id="KND02076.1"/>
    </source>
</evidence>
<dbReference type="eggNOG" id="KOG1064">
    <property type="taxonomic scope" value="Eukaryota"/>
</dbReference>
<evidence type="ECO:0000256" key="1">
    <source>
        <dbReference type="PROSITE-ProRule" id="PRU00221"/>
    </source>
</evidence>
<organism evidence="4 5">
    <name type="scientific">Spizellomyces punctatus (strain DAOM BR117)</name>
    <dbReference type="NCBI Taxonomy" id="645134"/>
    <lineage>
        <taxon>Eukaryota</taxon>
        <taxon>Fungi</taxon>
        <taxon>Fungi incertae sedis</taxon>
        <taxon>Chytridiomycota</taxon>
        <taxon>Chytridiomycota incertae sedis</taxon>
        <taxon>Chytridiomycetes</taxon>
        <taxon>Spizellomycetales</taxon>
        <taxon>Spizellomycetaceae</taxon>
        <taxon>Spizellomyces</taxon>
    </lineage>
</organism>
<protein>
    <recommendedName>
        <fullName evidence="3">RAVE complex protein Rav1 C-terminal domain-containing protein</fullName>
    </recommendedName>
</protein>
<dbReference type="EMBL" id="KQ257453">
    <property type="protein sequence ID" value="KND02076.1"/>
    <property type="molecule type" value="Genomic_DNA"/>
</dbReference>
<feature type="region of interest" description="Disordered" evidence="2">
    <location>
        <begin position="1843"/>
        <end position="1869"/>
    </location>
</feature>
<accession>A0A0L0HKX9</accession>
<dbReference type="OMA" id="EYMMAGK"/>
<feature type="region of interest" description="Disordered" evidence="2">
    <location>
        <begin position="1691"/>
        <end position="1714"/>
    </location>
</feature>
<dbReference type="OrthoDB" id="342131at2759"/>
<sequence>MQHIQQIIAGKSNTTLSSIATGVYRGTRYVIYASGANCIVYTATNEFVQILRSPAGDEEEVAAVAFASDGGCIAASFGDKVLLFKPREGGDKIQWNLESTLTHPNPVRAISWSTQGELLVAGRSICLWERKDDGVDAQDGGWIQTWSVSLSSDVAKAEFSPDGHFFATFGEFDRLVKVWNKVTEGHGKDFPKYNFVYLPHARSVINMEWRRTSKHRLVEDNVLMTISRDNICRLWCPVSEAEPYEFHLAVAIDPTDFPLTEDPTKSPHPHICAVHWLHSEEIQRAIKLREEEEKRFAKKNSRRKPGSTLLKSRKLKDAVKDYSEILFHVQSDGAMIVWGVQYLTSRPRRMAKVIVLMKTDQTVASEDFDFFEGNVTVFHNDWAMKKSAIFFPAELQILAQRADGIINTYTMNLDDFFATSWMIPHLSLMHSWGGPRGSVKKLCRHPNKNFVASVGMDGEVIVYQSSVPQVGLRTTDGLQVIASFPADGVHDRTRNVTWLPHGLHLVIEEAGILILYRIDAAGKTKLRELEGYDSTCRLLLLHAYYDAEVNEKNAVHIIGIGAENTVFVWAAEFNANDAVGASLISKSRLEHSIVRASPTDDLCSTFYPDSPVGAHVFLTFSEDNIVRFWHTGNGSLASLASNDTQPWRVVAEFEVNEVAELVETDAFGKLAIVSVKDGSRQLAVWGNEATGLEMREEWRISLSDSVIGMDWYFTSDGQHVLALAMPNRVHVYCQQRLASVEDVPSWTIISTIELPWTDTVSAVSWLTNGSLAVATGQKISVYEKWLEEDETGPSARDDDATPRHMFSVVDETNGRMPDHHPQLLVQYLLWGKFNLARYTLSLLYHFVKRMVESGRIISATPMPLWKIFADDEPETQGGQQYDALFDFGDDDSQKEVKVGEFGDEQAAYLSEQLAKISLPGITNVEQMSLLAVIDTLVQVEKQKRSLDENGVRYVLAMRLFLFSQKSFPSHLKPNGLTSRDITWAYFSDSQDMLLDFITQSFNNKLIWKDAKALGIGFWLRNADTLRRTVETMARNQYMGPNESRDPVDCSLFYMALKKKNVLLGLWKLANAHPEQAAMLKFLANDFETDRWKSAALKNAFALLGKQRYEYAVTFFLLADKLKDAVNVCLKQLNDPQLAIVICRLYEGEDGPIQREMLLNSILPRALDQGDRWLASVAFTMLKQRDKALLATLTPLDTLLPPSDEVQTSPPDQSSKPQSLSDPTLLVFYHHLRRSYRSMRISQPRIPPDLECEFVYRSAQAYEQLGCPGLALDIVRKADELVGLYVTDEEAVPVVYKPPSDDIAVGVLDIDKWGAGIKTSEIKSEESASKETAGGIDWGDPVSKQNAGDFDWGAPVSQQTSAGIDWGEPVNKTTADTFDWGAPVSNQTAGGIDWGEPTSGPTIKTSMDDEFEAFKRSLGGYQEEEITDLDLEEENGDKDDLIPEVKNDVVEVSDIPNIPAKPIDEETLLRLELEKRNIRLYNWMLAMRVVQAAYKSASSVSKNRDVLNAESTFRDYFALLQDGIRALCSLVEMPIAVMDQIWDSRCREMDAAVAYVELMPLHGTLADYKVEIGKFIVEESNTLARLSLGEGDLCGSAFIDSLSRQMLWFLVRWIERASAETQADSVLDKAVVSQAAATAFLTLTVYSIRKRRFTTLYWLVGFCDRFFDALLAGNINDLKEIILEVLSDRPVGSNADAEDSEANVDSEPDDDDFEEECGASVLSHGDAMLVADALTTTVALQHVGLTFDGYLAQLRDDGTSSSRSTDDIHGFLCDAILRRLSRMLFTMQKAVAKGWEKTAIRIPKVRKYLQDPDEKQIWDLLGRTVSIVKMLDLILQGGKSEEKEGNIQKIIPSENTEGGEPAEPKTQETQPELIYRTKDIIHTFALNPLDHNHMAIGTHRGIQEIDVSNALNFFLRRGTFTDLRASVDDFELRASRQPPEHFSAPKFGVTGAVEKKGIKRQDTLTRNLSFDSMQKALKTNMHSLRRESSAALELDAGQRIAHNVTGVSSLASHPTLNYYLAGISEPPTTPAVVNLYQFGQPKELVTYTSGTTARFTRCRFDPFGSRFGATDTKGDLSLWRFDASAQALSPAAVLACHAVTNDFLFWKSSSLLATAGFSTSQMNVCLWDSLLPANKSRIKGFTVAEGGAYSLAYSARHELLFAGGKRGDIYVFDTRQRTLLDNFHGHEQTVKSLAIDDENNCLVSGSTGGDVKLWDLRTFQQTEAWNTVHQRLSIGDRQSGSSERAGLTYGVMQIEVVEDGIYTCGADGCVRRYKTGI</sequence>
<feature type="domain" description="RAVE complex protein Rav1 C-terminal" evidence="3">
    <location>
        <begin position="644"/>
        <end position="1272"/>
    </location>
</feature>
<dbReference type="InterPro" id="IPR001680">
    <property type="entry name" value="WD40_rpt"/>
</dbReference>
<dbReference type="Pfam" id="PF12234">
    <property type="entry name" value="Rav1p_C"/>
    <property type="match status" value="1"/>
</dbReference>
<dbReference type="InterPro" id="IPR015943">
    <property type="entry name" value="WD40/YVTN_repeat-like_dom_sf"/>
</dbReference>
<dbReference type="STRING" id="645134.A0A0L0HKX9"/>
<dbReference type="PROSITE" id="PS50082">
    <property type="entry name" value="WD_REPEATS_2"/>
    <property type="match status" value="1"/>
</dbReference>
<reference evidence="4 5" key="1">
    <citation type="submission" date="2009-08" db="EMBL/GenBank/DDBJ databases">
        <title>The Genome Sequence of Spizellomyces punctatus strain DAOM BR117.</title>
        <authorList>
            <consortium name="The Broad Institute Genome Sequencing Platform"/>
            <person name="Russ C."/>
            <person name="Cuomo C."/>
            <person name="Shea T."/>
            <person name="Young S.K."/>
            <person name="Zeng Q."/>
            <person name="Koehrsen M."/>
            <person name="Haas B."/>
            <person name="Borodovsky M."/>
            <person name="Guigo R."/>
            <person name="Alvarado L."/>
            <person name="Berlin A."/>
            <person name="Bochicchio J."/>
            <person name="Borenstein D."/>
            <person name="Chapman S."/>
            <person name="Chen Z."/>
            <person name="Engels R."/>
            <person name="Freedman E."/>
            <person name="Gellesch M."/>
            <person name="Goldberg J."/>
            <person name="Griggs A."/>
            <person name="Gujja S."/>
            <person name="Heiman D."/>
            <person name="Hepburn T."/>
            <person name="Howarth C."/>
            <person name="Jen D."/>
            <person name="Larson L."/>
            <person name="Lewis B."/>
            <person name="Mehta T."/>
            <person name="Park D."/>
            <person name="Pearson M."/>
            <person name="Roberts A."/>
            <person name="Saif S."/>
            <person name="Shenoy N."/>
            <person name="Sisk P."/>
            <person name="Stolte C."/>
            <person name="Sykes S."/>
            <person name="Thomson T."/>
            <person name="Walk T."/>
            <person name="White J."/>
            <person name="Yandava C."/>
            <person name="Burger G."/>
            <person name="Gray M.W."/>
            <person name="Holland P.W.H."/>
            <person name="King N."/>
            <person name="Lang F.B.F."/>
            <person name="Roger A.J."/>
            <person name="Ruiz-Trillo I."/>
            <person name="Lander E."/>
            <person name="Nusbaum C."/>
        </authorList>
    </citation>
    <scope>NUCLEOTIDE SEQUENCE [LARGE SCALE GENOMIC DNA]</scope>
    <source>
        <strain evidence="4 5">DAOM BR117</strain>
    </source>
</reference>
<dbReference type="VEuPathDB" id="FungiDB:SPPG_02579"/>
<feature type="region of interest" description="Disordered" evidence="2">
    <location>
        <begin position="1200"/>
        <end position="1219"/>
    </location>
</feature>
<dbReference type="PROSITE" id="PS50294">
    <property type="entry name" value="WD_REPEATS_REGION"/>
    <property type="match status" value="1"/>
</dbReference>
<dbReference type="InterPro" id="IPR052208">
    <property type="entry name" value="DmX-like/RAVE_component"/>
</dbReference>
<evidence type="ECO:0000313" key="5">
    <source>
        <dbReference type="Proteomes" id="UP000053201"/>
    </source>
</evidence>
<dbReference type="InterPro" id="IPR022033">
    <property type="entry name" value="Rav1p_C"/>
</dbReference>
<feature type="compositionally biased region" description="Polar residues" evidence="2">
    <location>
        <begin position="1204"/>
        <end position="1219"/>
    </location>
</feature>
<dbReference type="Gene3D" id="2.130.10.10">
    <property type="entry name" value="YVTN repeat-like/Quinoprotein amine dehydrogenase"/>
    <property type="match status" value="3"/>
</dbReference>
<gene>
    <name evidence="4" type="ORF">SPPG_02579</name>
</gene>
<dbReference type="SMART" id="SM00320">
    <property type="entry name" value="WD40"/>
    <property type="match status" value="11"/>
</dbReference>
<keyword evidence="1" id="KW-0853">WD repeat</keyword>
<dbReference type="Proteomes" id="UP000053201">
    <property type="component" value="Unassembled WGS sequence"/>
</dbReference>
<feature type="compositionally biased region" description="Acidic residues" evidence="2">
    <location>
        <begin position="1695"/>
        <end position="1714"/>
    </location>
</feature>
<evidence type="ECO:0000259" key="3">
    <source>
        <dbReference type="Pfam" id="PF12234"/>
    </source>
</evidence>
<proteinExistence type="predicted"/>
<dbReference type="InParanoid" id="A0A0L0HKX9"/>
<feature type="repeat" description="WD" evidence="1">
    <location>
        <begin position="2182"/>
        <end position="2223"/>
    </location>
</feature>
<evidence type="ECO:0000256" key="2">
    <source>
        <dbReference type="SAM" id="MobiDB-lite"/>
    </source>
</evidence>
<keyword evidence="5" id="KW-1185">Reference proteome</keyword>
<dbReference type="GeneID" id="27686154"/>
<name>A0A0L0HKX9_SPIPD</name>
<dbReference type="InterPro" id="IPR036322">
    <property type="entry name" value="WD40_repeat_dom_sf"/>
</dbReference>
<dbReference type="GO" id="GO:0007035">
    <property type="term" value="P:vacuolar acidification"/>
    <property type="evidence" value="ECO:0007669"/>
    <property type="project" value="TreeGrafter"/>
</dbReference>
<dbReference type="RefSeq" id="XP_016610115.1">
    <property type="nucleotide sequence ID" value="XM_016750860.1"/>
</dbReference>
<dbReference type="SUPFAM" id="SSF50978">
    <property type="entry name" value="WD40 repeat-like"/>
    <property type="match status" value="3"/>
</dbReference>
<dbReference type="PANTHER" id="PTHR13950:SF9">
    <property type="entry name" value="RABCONNECTIN-3A"/>
    <property type="match status" value="1"/>
</dbReference>
<dbReference type="PANTHER" id="PTHR13950">
    <property type="entry name" value="RABCONNECTIN-RELATED"/>
    <property type="match status" value="1"/>
</dbReference>
<dbReference type="Pfam" id="PF00400">
    <property type="entry name" value="WD40"/>
    <property type="match status" value="2"/>
</dbReference>